<evidence type="ECO:0000313" key="2">
    <source>
        <dbReference type="Proteomes" id="UP000279833"/>
    </source>
</evidence>
<name>A0A183L2J9_9TREM</name>
<dbReference type="SUPFAM" id="SSF56219">
    <property type="entry name" value="DNase I-like"/>
    <property type="match status" value="1"/>
</dbReference>
<dbReference type="PANTHER" id="PTHR23227:SF67">
    <property type="entry name" value="CRANIOFACIAL DEVELOPMENT PROTEIN 2-LIKE"/>
    <property type="match status" value="1"/>
</dbReference>
<dbReference type="PANTHER" id="PTHR23227">
    <property type="entry name" value="BUCENTAUR RELATED"/>
    <property type="match status" value="1"/>
</dbReference>
<dbReference type="InterPro" id="IPR027124">
    <property type="entry name" value="Swc5/CFDP1/2"/>
</dbReference>
<dbReference type="InterPro" id="IPR036691">
    <property type="entry name" value="Endo/exonu/phosph_ase_sf"/>
</dbReference>
<keyword evidence="2" id="KW-1185">Reference proteome</keyword>
<protein>
    <submittedName>
        <fullName evidence="3">Endo/exonuclease/phosphatase domain-containing protein</fullName>
    </submittedName>
</protein>
<accession>A0A183L2J9</accession>
<dbReference type="AlphaFoldDB" id="A0A183L2J9"/>
<sequence length="384" mass="43980">MDETELRPNLGRFVDIINRPVCESVTVEDLKINGVYQPPHLTPVFFEESKKKPSIERAKLRAARFILEDTDLNESEDLPKEVYFGCGSEESFTRRKMKEKQNYEEENFTRLKITKQEKRIERSLLPKGLSDTSSRLRQMQILLQSNLGFHLEASKEARKALIGWESHGSRIIKASFKTKKGITMNVIQCDAPTNDRNDDNKDQLYEKLQLITAKYLGKDLAIRMGDLNAKVGMNNKGYEDIMGRHELGERDGNGKRFAILCAFNKLVIGGTIFPHKLIHKATLVSSDYITANQIDHICISKKFRSVGNVKTRRGANIDSNHHLVVTKMKLKLKKQWTTGETVLQRLNTTFLPDTGKLNELKIALNNRFQALQDLLKEETTMKDN</sequence>
<dbReference type="Gene3D" id="3.60.10.10">
    <property type="entry name" value="Endonuclease/exonuclease/phosphatase"/>
    <property type="match status" value="1"/>
</dbReference>
<evidence type="ECO:0000313" key="3">
    <source>
        <dbReference type="WBParaSite" id="SCUD_0002155501-mRNA-1"/>
    </source>
</evidence>
<evidence type="ECO:0000313" key="1">
    <source>
        <dbReference type="EMBL" id="VDP75757.1"/>
    </source>
</evidence>
<organism evidence="3">
    <name type="scientific">Schistosoma curassoni</name>
    <dbReference type="NCBI Taxonomy" id="6186"/>
    <lineage>
        <taxon>Eukaryota</taxon>
        <taxon>Metazoa</taxon>
        <taxon>Spiralia</taxon>
        <taxon>Lophotrochozoa</taxon>
        <taxon>Platyhelminthes</taxon>
        <taxon>Trematoda</taxon>
        <taxon>Digenea</taxon>
        <taxon>Strigeidida</taxon>
        <taxon>Schistosomatoidea</taxon>
        <taxon>Schistosomatidae</taxon>
        <taxon>Schistosoma</taxon>
    </lineage>
</organism>
<proteinExistence type="predicted"/>
<dbReference type="Proteomes" id="UP000279833">
    <property type="component" value="Unassembled WGS sequence"/>
</dbReference>
<dbReference type="EMBL" id="UZAK01046787">
    <property type="protein sequence ID" value="VDP75757.1"/>
    <property type="molecule type" value="Genomic_DNA"/>
</dbReference>
<dbReference type="WBParaSite" id="SCUD_0002155501-mRNA-1">
    <property type="protein sequence ID" value="SCUD_0002155501-mRNA-1"/>
    <property type="gene ID" value="SCUD_0002155501"/>
</dbReference>
<reference evidence="1 2" key="2">
    <citation type="submission" date="2018-11" db="EMBL/GenBank/DDBJ databases">
        <authorList>
            <consortium name="Pathogen Informatics"/>
        </authorList>
    </citation>
    <scope>NUCLEOTIDE SEQUENCE [LARGE SCALE GENOMIC DNA]</scope>
    <source>
        <strain evidence="1">Dakar</strain>
        <strain evidence="2">Dakar, Senegal</strain>
    </source>
</reference>
<gene>
    <name evidence="1" type="ORF">SCUD_LOCUS21551</name>
</gene>
<reference evidence="3" key="1">
    <citation type="submission" date="2016-06" db="UniProtKB">
        <authorList>
            <consortium name="WormBaseParasite"/>
        </authorList>
    </citation>
    <scope>IDENTIFICATION</scope>
</reference>
<dbReference type="STRING" id="6186.A0A183L2J9"/>